<feature type="region of interest" description="Disordered" evidence="2">
    <location>
        <begin position="766"/>
        <end position="797"/>
    </location>
</feature>
<dbReference type="PANTHER" id="PTHR10039">
    <property type="entry name" value="AMELOGENIN"/>
    <property type="match status" value="1"/>
</dbReference>
<evidence type="ECO:0008006" key="7">
    <source>
        <dbReference type="Google" id="ProtNLM"/>
    </source>
</evidence>
<dbReference type="Gene3D" id="3.40.50.300">
    <property type="entry name" value="P-loop containing nucleotide triphosphate hydrolases"/>
    <property type="match status" value="1"/>
</dbReference>
<evidence type="ECO:0000259" key="3">
    <source>
        <dbReference type="Pfam" id="PF24883"/>
    </source>
</evidence>
<organism evidence="5 6">
    <name type="scientific">Endocarpon pusillum</name>
    <dbReference type="NCBI Taxonomy" id="364733"/>
    <lineage>
        <taxon>Eukaryota</taxon>
        <taxon>Fungi</taxon>
        <taxon>Dikarya</taxon>
        <taxon>Ascomycota</taxon>
        <taxon>Pezizomycotina</taxon>
        <taxon>Eurotiomycetes</taxon>
        <taxon>Chaetothyriomycetidae</taxon>
        <taxon>Verrucariales</taxon>
        <taxon>Verrucariaceae</taxon>
        <taxon>Endocarpon</taxon>
    </lineage>
</organism>
<gene>
    <name evidence="5" type="ORF">GJ744_004714</name>
</gene>
<dbReference type="Pfam" id="PF25053">
    <property type="entry name" value="DUF7791"/>
    <property type="match status" value="1"/>
</dbReference>
<feature type="domain" description="Nephrocystin 3-like N-terminal" evidence="3">
    <location>
        <begin position="82"/>
        <end position="233"/>
    </location>
</feature>
<name>A0A8H7E010_9EURO</name>
<evidence type="ECO:0000256" key="2">
    <source>
        <dbReference type="SAM" id="MobiDB-lite"/>
    </source>
</evidence>
<feature type="domain" description="DUF7791" evidence="4">
    <location>
        <begin position="342"/>
        <end position="503"/>
    </location>
</feature>
<dbReference type="OrthoDB" id="443402at2759"/>
<comment type="caution">
    <text evidence="5">The sequence shown here is derived from an EMBL/GenBank/DDBJ whole genome shotgun (WGS) entry which is preliminary data.</text>
</comment>
<dbReference type="PANTHER" id="PTHR10039:SF5">
    <property type="entry name" value="NACHT DOMAIN-CONTAINING PROTEIN"/>
    <property type="match status" value="1"/>
</dbReference>
<dbReference type="SUPFAM" id="SSF52540">
    <property type="entry name" value="P-loop containing nucleoside triphosphate hydrolases"/>
    <property type="match status" value="1"/>
</dbReference>
<evidence type="ECO:0000256" key="1">
    <source>
        <dbReference type="ARBA" id="ARBA00022737"/>
    </source>
</evidence>
<protein>
    <recommendedName>
        <fullName evidence="7">NACHT domain-containing protein</fullName>
    </recommendedName>
</protein>
<sequence>MTEEDIKHLSDRKTVRLLSEAASERGDLVAAIAEEHHIQTCETRILGSIWYRLMDDRRDALSLPNPQTFEWALNPTATDLKWDNIASWLQHGSGIYWVCGKAGSGKSTLMKYISSHPKTKKLLVDWTDYTPLTIASFFFWYLGTEPQRSQEGLSRALLFKILDTDRSLIHITTPSSTELQQAFEKIGQTQILNRKFCLFVDGLDEYSGKPMDGAYFLQNLARNPNIKIIVSSRPMQSCVQAFSRMPKLYLQDLTAGDICTYIQQQVDSHPHMSILRCQNLNQTQDLIDSLIGKAYGVFLWVVLACQSVREGLDNFDHLSDLWQRVDELPPELERLFQHMLSKIERRYQSYAAKVLRICHQNHLELSSSGLFTLGLALADDNDFEAGKLPSAQSLAADEIYLTPRDRQRKNDEKYAKCMVLEGRLRSHCFGLVEIKRAGLRHSRDCFCSNHHGSTNTHHDIIDSTVVFMHRTVFDFLNSGGFVEIEYHMKDREPFDPNSVLSSISLHLVGVTLHNSRFIKHVEGVLVHASNASIGRCSQVELILRRLQELLVRQPISSFDAFDGKLFFDKGDDRAIAGNKASKHHLSIILAIDLGLIRLLQLYESKGQGRLSDIVLRTPFLRRVIDPSMKCITSRSGTADSPRKLIDMVRYLLASGCSPNERFLSSEGIEATPWTWLLQNFDYKMSSAIPRATFLSIIDLFIDGGADLNFGEMFFTQFQASAKANPLADSFTESMQLYDYCLQKVADHKAKSPLSISITLTQDKRALNLGSTNKQQMPPRLRTSRKRARSLSPPNFDRSKLFKLDTEEC</sequence>
<keyword evidence="6" id="KW-1185">Reference proteome</keyword>
<dbReference type="InterPro" id="IPR056693">
    <property type="entry name" value="DUF7791"/>
</dbReference>
<proteinExistence type="predicted"/>
<dbReference type="AlphaFoldDB" id="A0A8H7E010"/>
<evidence type="ECO:0000259" key="4">
    <source>
        <dbReference type="Pfam" id="PF25053"/>
    </source>
</evidence>
<dbReference type="InterPro" id="IPR056884">
    <property type="entry name" value="NPHP3-like_N"/>
</dbReference>
<dbReference type="InterPro" id="IPR027417">
    <property type="entry name" value="P-loop_NTPase"/>
</dbReference>
<dbReference type="EMBL" id="JAACFV010000201">
    <property type="protein sequence ID" value="KAF7503038.1"/>
    <property type="molecule type" value="Genomic_DNA"/>
</dbReference>
<evidence type="ECO:0000313" key="6">
    <source>
        <dbReference type="Proteomes" id="UP000606974"/>
    </source>
</evidence>
<reference evidence="5" key="1">
    <citation type="submission" date="2020-02" db="EMBL/GenBank/DDBJ databases">
        <authorList>
            <person name="Palmer J.M."/>
        </authorList>
    </citation>
    <scope>NUCLEOTIDE SEQUENCE</scope>
    <source>
        <strain evidence="5">EPUS1.4</strain>
        <tissue evidence="5">Thallus</tissue>
    </source>
</reference>
<keyword evidence="1" id="KW-0677">Repeat</keyword>
<accession>A0A8H7E010</accession>
<dbReference type="Pfam" id="PF24883">
    <property type="entry name" value="NPHP3_N"/>
    <property type="match status" value="1"/>
</dbReference>
<evidence type="ECO:0000313" key="5">
    <source>
        <dbReference type="EMBL" id="KAF7503038.1"/>
    </source>
</evidence>
<dbReference type="Proteomes" id="UP000606974">
    <property type="component" value="Unassembled WGS sequence"/>
</dbReference>